<comment type="function">
    <text evidence="10 11">Plays a role in maintaining the mitochondrial genome and in controlling the mtDNA escape. Involved in the regulation of mtDNA nucleotide structure and number. May have a dispensable role in early maturation of pre-rRNA.</text>
</comment>
<comment type="similarity">
    <text evidence="2 11">Belongs to the YME2 family.</text>
</comment>
<sequence>MFSRINTWKGSCHQIPRLYSTPTHRFFQTTRLRLTEGLQNSPVSNITTPNRGVTEQTAQLYLDNVFPLRMSVWDIRQLVFRNSKALLESKVHQAIPSPDLPHDFAIKEIIARTKDGGAIVKFTFRSTDATKTEKAKDIVERIQEYIQQSNIVAPFNLQQVRAFLVKGQPFLEDILARYPTPRLRIEFQGEPTNVEVLYAHLRPYGRIFDISLYPNPNIGKDPARYAIVQFTRIRYAASARNCLHGHVIDNTRLNILYEKQMRTNVVKDWLVNHPRITVPVIAAVFAGVTYAVFDPIRIFFVTSKVTQRFNPQEYALYRWLRKETWARLIPGDDRQPLPEGSAWADDFEQTEKLKSWLAERPETFILITGHKGSGKSALVKAAIHEKKHKLFIDCERIANARNQSEMTKNLAKEVGYFPVFTWVSSMSGLMDTVVAATTGQKANLASSPDSQMKNILETVAIALRDTIPSEKEARELAEDEKDTTNLLQKFKDFIIGHKITVPKQTEKPSEEKEDEKPGEEDKLDQHSIPIVVIDNFMYRETSKSAILWEELAEWAALLIENGIAHVVFVSSNASVMKTLGKALPGKTFSSITLSDAPPEMAMSFIKKQLGEEVNDPNLPEIVSALGGRLTELEVLVQKMKMNMDALSAFEDIVTRNLIEIRKYGFGDSSNEDNKFEWSSIQFWTIVKLLSEKHSINYDELKWDSLFNGNDAPLRAMERAELITVVHKDGRPNSIKPGKPIHYTVFKRLVSDKVFASSMEIETNMYLKKQAEENMAKLEDTTEKLSNISQPNRPPREVDARIRYLLTKLTSVQKSIEQYDAAIKSAKEAVSKSWVEDEN</sequence>
<dbReference type="VEuPathDB" id="FungiDB:BCV72DRAFT_17913"/>
<evidence type="ECO:0000256" key="8">
    <source>
        <dbReference type="ARBA" id="ARBA00023128"/>
    </source>
</evidence>
<proteinExistence type="inferred from homology"/>
<dbReference type="Gene3D" id="3.40.50.300">
    <property type="entry name" value="P-loop containing nucleotide triphosphate hydrolases"/>
    <property type="match status" value="1"/>
</dbReference>
<evidence type="ECO:0000313" key="16">
    <source>
        <dbReference type="EMBL" id="ORE04307.1"/>
    </source>
</evidence>
<dbReference type="OrthoDB" id="10267654at2759"/>
<protein>
    <recommendedName>
        <fullName evidence="3 11">Mitochondrial escape protein 2</fullName>
    </recommendedName>
</protein>
<feature type="domain" description="RRM" evidence="14">
    <location>
        <begin position="190"/>
        <end position="253"/>
    </location>
</feature>
<dbReference type="SUPFAM" id="SSF54928">
    <property type="entry name" value="RNA-binding domain, RBD"/>
    <property type="match status" value="1"/>
</dbReference>
<dbReference type="PANTHER" id="PTHR32198">
    <property type="entry name" value="MITOCHONDRIAL ESCAPE PROTEIN 2"/>
    <property type="match status" value="1"/>
</dbReference>
<keyword evidence="7" id="KW-1133">Transmembrane helix</keyword>
<evidence type="ECO:0000256" key="4">
    <source>
        <dbReference type="ARBA" id="ARBA00022692"/>
    </source>
</evidence>
<dbReference type="Pfam" id="PF10443">
    <property type="entry name" value="RNA12"/>
    <property type="match status" value="1"/>
</dbReference>
<dbReference type="Pfam" id="PF00076">
    <property type="entry name" value="RRM_1"/>
    <property type="match status" value="1"/>
</dbReference>
<dbReference type="GO" id="GO:0003723">
    <property type="term" value="F:RNA binding"/>
    <property type="evidence" value="ECO:0007669"/>
    <property type="project" value="UniProtKB-UniRule"/>
</dbReference>
<evidence type="ECO:0000259" key="14">
    <source>
        <dbReference type="Pfam" id="PF00076"/>
    </source>
</evidence>
<dbReference type="GO" id="GO:0006397">
    <property type="term" value="P:mRNA processing"/>
    <property type="evidence" value="ECO:0007669"/>
    <property type="project" value="UniProtKB-UniRule"/>
</dbReference>
<accession>A0A1X0QX08</accession>
<gene>
    <name evidence="16" type="ORF">BCV72DRAFT_17913</name>
</gene>
<keyword evidence="5 11" id="KW-0999">Mitochondrion inner membrane</keyword>
<dbReference type="InterPro" id="IPR035979">
    <property type="entry name" value="RBD_domain_sf"/>
</dbReference>
<comment type="subcellular location">
    <subcellularLocation>
        <location evidence="1 11">Mitochondrion inner membrane</location>
        <topology evidence="1 11">Single-pass membrane protein</topology>
    </subcellularLocation>
</comment>
<keyword evidence="4" id="KW-0812">Transmembrane</keyword>
<evidence type="ECO:0000256" key="9">
    <source>
        <dbReference type="ARBA" id="ARBA00023136"/>
    </source>
</evidence>
<evidence type="ECO:0000256" key="13">
    <source>
        <dbReference type="SAM" id="MobiDB-lite"/>
    </source>
</evidence>
<keyword evidence="11" id="KW-0694">RNA-binding</keyword>
<evidence type="ECO:0000256" key="11">
    <source>
        <dbReference type="RuleBase" id="RU367108"/>
    </source>
</evidence>
<dbReference type="SUPFAM" id="SSF52540">
    <property type="entry name" value="P-loop containing nucleoside triphosphate hydrolases"/>
    <property type="match status" value="1"/>
</dbReference>
<evidence type="ECO:0000256" key="7">
    <source>
        <dbReference type="ARBA" id="ARBA00022989"/>
    </source>
</evidence>
<dbReference type="EMBL" id="KV921975">
    <property type="protein sequence ID" value="ORE04307.1"/>
    <property type="molecule type" value="Genomic_DNA"/>
</dbReference>
<dbReference type="InterPro" id="IPR027417">
    <property type="entry name" value="P-loop_NTPase"/>
</dbReference>
<evidence type="ECO:0000256" key="3">
    <source>
        <dbReference type="ARBA" id="ARBA00020222"/>
    </source>
</evidence>
<dbReference type="InterPro" id="IPR012677">
    <property type="entry name" value="Nucleotide-bd_a/b_plait_sf"/>
</dbReference>
<evidence type="ECO:0000256" key="2">
    <source>
        <dbReference type="ARBA" id="ARBA00010320"/>
    </source>
</evidence>
<keyword evidence="8 11" id="KW-0496">Mitochondrion</keyword>
<feature type="coiled-coil region" evidence="12">
    <location>
        <begin position="767"/>
        <end position="828"/>
    </location>
</feature>
<dbReference type="InterPro" id="IPR039627">
    <property type="entry name" value="Yme2_C"/>
</dbReference>
<dbReference type="GO" id="GO:0005743">
    <property type="term" value="C:mitochondrial inner membrane"/>
    <property type="evidence" value="ECO:0007669"/>
    <property type="project" value="UniProtKB-SubCell"/>
</dbReference>
<feature type="region of interest" description="Disordered" evidence="13">
    <location>
        <begin position="501"/>
        <end position="523"/>
    </location>
</feature>
<keyword evidence="6" id="KW-0809">Transit peptide</keyword>
<reference evidence="16" key="1">
    <citation type="journal article" date="2016" name="Proc. Natl. Acad. Sci. U.S.A.">
        <title>Lipid metabolic changes in an early divergent fungus govern the establishment of a mutualistic symbiosis with endobacteria.</title>
        <authorList>
            <person name="Lastovetsky O.A."/>
            <person name="Gaspar M.L."/>
            <person name="Mondo S.J."/>
            <person name="LaButti K.M."/>
            <person name="Sandor L."/>
            <person name="Grigoriev I.V."/>
            <person name="Henry S.A."/>
            <person name="Pawlowska T.E."/>
        </authorList>
    </citation>
    <scope>NUCLEOTIDE SEQUENCE [LARGE SCALE GENOMIC DNA]</scope>
    <source>
        <strain evidence="16">ATCC 52814</strain>
    </source>
</reference>
<dbReference type="Gene3D" id="3.30.70.330">
    <property type="match status" value="1"/>
</dbReference>
<evidence type="ECO:0000256" key="1">
    <source>
        <dbReference type="ARBA" id="ARBA00004434"/>
    </source>
</evidence>
<feature type="domain" description="Mitochondrial escape protein 2 C-terminal" evidence="15">
    <location>
        <begin position="348"/>
        <end position="786"/>
    </location>
</feature>
<dbReference type="PANTHER" id="PTHR32198:SF2">
    <property type="entry name" value="MITOCHONDRIAL ESCAPE PROTEIN 2"/>
    <property type="match status" value="1"/>
</dbReference>
<evidence type="ECO:0000256" key="10">
    <source>
        <dbReference type="ARBA" id="ARBA00025276"/>
    </source>
</evidence>
<dbReference type="AlphaFoldDB" id="A0A1X0QX08"/>
<evidence type="ECO:0000256" key="5">
    <source>
        <dbReference type="ARBA" id="ARBA00022792"/>
    </source>
</evidence>
<dbReference type="InterPro" id="IPR018850">
    <property type="entry name" value="Mt_escape_2_C"/>
</dbReference>
<organism evidence="16">
    <name type="scientific">Rhizopus microsporus var. microsporus</name>
    <dbReference type="NCBI Taxonomy" id="86635"/>
    <lineage>
        <taxon>Eukaryota</taxon>
        <taxon>Fungi</taxon>
        <taxon>Fungi incertae sedis</taxon>
        <taxon>Mucoromycota</taxon>
        <taxon>Mucoromycotina</taxon>
        <taxon>Mucoromycetes</taxon>
        <taxon>Mucorales</taxon>
        <taxon>Mucorineae</taxon>
        <taxon>Rhizopodaceae</taxon>
        <taxon>Rhizopus</taxon>
    </lineage>
</organism>
<dbReference type="Proteomes" id="UP000242414">
    <property type="component" value="Unassembled WGS sequence"/>
</dbReference>
<name>A0A1X0QX08_RHIZD</name>
<dbReference type="InterPro" id="IPR000504">
    <property type="entry name" value="RRM_dom"/>
</dbReference>
<evidence type="ECO:0000259" key="15">
    <source>
        <dbReference type="Pfam" id="PF10443"/>
    </source>
</evidence>
<keyword evidence="9" id="KW-0472">Membrane</keyword>
<evidence type="ECO:0000256" key="6">
    <source>
        <dbReference type="ARBA" id="ARBA00022946"/>
    </source>
</evidence>
<evidence type="ECO:0000256" key="12">
    <source>
        <dbReference type="SAM" id="Coils"/>
    </source>
</evidence>
<keyword evidence="12" id="KW-0175">Coiled coil</keyword>
<keyword evidence="11" id="KW-0507">mRNA processing</keyword>